<evidence type="ECO:0000259" key="11">
    <source>
        <dbReference type="PROSITE" id="PS50110"/>
    </source>
</evidence>
<keyword evidence="7" id="KW-0067">ATP-binding</keyword>
<dbReference type="GO" id="GO:0000155">
    <property type="term" value="F:phosphorelay sensor kinase activity"/>
    <property type="evidence" value="ECO:0007669"/>
    <property type="project" value="InterPro"/>
</dbReference>
<dbReference type="SUPFAM" id="SSF55874">
    <property type="entry name" value="ATPase domain of HSP90 chaperone/DNA topoisomerase II/histidine kinase"/>
    <property type="match status" value="1"/>
</dbReference>
<comment type="catalytic activity">
    <reaction evidence="1">
        <text>ATP + protein L-histidine = ADP + protein N-phospho-L-histidine.</text>
        <dbReference type="EC" id="2.7.13.3"/>
    </reaction>
</comment>
<dbReference type="Pfam" id="PF00072">
    <property type="entry name" value="Response_reg"/>
    <property type="match status" value="2"/>
</dbReference>
<keyword evidence="3 9" id="KW-0597">Phosphoprotein</keyword>
<dbReference type="InterPro" id="IPR000014">
    <property type="entry name" value="PAS"/>
</dbReference>
<feature type="domain" description="Response regulatory" evidence="11">
    <location>
        <begin position="568"/>
        <end position="685"/>
    </location>
</feature>
<evidence type="ECO:0000256" key="7">
    <source>
        <dbReference type="ARBA" id="ARBA00022840"/>
    </source>
</evidence>
<dbReference type="Gene3D" id="3.30.565.10">
    <property type="entry name" value="Histidine kinase-like ATPase, C-terminal domain"/>
    <property type="match status" value="1"/>
</dbReference>
<evidence type="ECO:0000256" key="5">
    <source>
        <dbReference type="ARBA" id="ARBA00022741"/>
    </source>
</evidence>
<dbReference type="Gene3D" id="3.40.50.2300">
    <property type="match status" value="2"/>
</dbReference>
<evidence type="ECO:0000313" key="13">
    <source>
        <dbReference type="EMBL" id="AOP36265.1"/>
    </source>
</evidence>
<dbReference type="InterPro" id="IPR005467">
    <property type="entry name" value="His_kinase_dom"/>
</dbReference>
<dbReference type="InterPro" id="IPR035965">
    <property type="entry name" value="PAS-like_dom_sf"/>
</dbReference>
<evidence type="ECO:0000259" key="12">
    <source>
        <dbReference type="PROSITE" id="PS50112"/>
    </source>
</evidence>
<dbReference type="KEGG" id="laj:A0128_19760"/>
<dbReference type="InterPro" id="IPR003661">
    <property type="entry name" value="HisK_dim/P_dom"/>
</dbReference>
<dbReference type="EC" id="2.7.13.3" evidence="2"/>
<dbReference type="PRINTS" id="PR00344">
    <property type="entry name" value="BCTRLSENSOR"/>
</dbReference>
<dbReference type="InterPro" id="IPR011006">
    <property type="entry name" value="CheY-like_superfamily"/>
</dbReference>
<dbReference type="PROSITE" id="PS50112">
    <property type="entry name" value="PAS"/>
    <property type="match status" value="1"/>
</dbReference>
<dbReference type="Gene3D" id="3.30.450.20">
    <property type="entry name" value="PAS domain"/>
    <property type="match status" value="1"/>
</dbReference>
<keyword evidence="4" id="KW-0808">Transferase</keyword>
<dbReference type="Pfam" id="PF00512">
    <property type="entry name" value="HisKA"/>
    <property type="match status" value="1"/>
</dbReference>
<keyword evidence="6" id="KW-0418">Kinase</keyword>
<evidence type="ECO:0000256" key="6">
    <source>
        <dbReference type="ARBA" id="ARBA00022777"/>
    </source>
</evidence>
<dbReference type="SMART" id="SM00448">
    <property type="entry name" value="REC"/>
    <property type="match status" value="2"/>
</dbReference>
<dbReference type="InterPro" id="IPR004358">
    <property type="entry name" value="Sig_transdc_His_kin-like_C"/>
</dbReference>
<dbReference type="NCBIfam" id="TIGR00229">
    <property type="entry name" value="sensory_box"/>
    <property type="match status" value="1"/>
</dbReference>
<evidence type="ECO:0000256" key="2">
    <source>
        <dbReference type="ARBA" id="ARBA00012438"/>
    </source>
</evidence>
<evidence type="ECO:0000256" key="4">
    <source>
        <dbReference type="ARBA" id="ARBA00022679"/>
    </source>
</evidence>
<accession>A0A1D7V352</accession>
<dbReference type="SUPFAM" id="SSF52172">
    <property type="entry name" value="CheY-like"/>
    <property type="match status" value="2"/>
</dbReference>
<dbReference type="PANTHER" id="PTHR43065">
    <property type="entry name" value="SENSOR HISTIDINE KINASE"/>
    <property type="match status" value="1"/>
</dbReference>
<dbReference type="Pfam" id="PF13426">
    <property type="entry name" value="PAS_9"/>
    <property type="match status" value="1"/>
</dbReference>
<feature type="domain" description="Response regulatory" evidence="11">
    <location>
        <begin position="8"/>
        <end position="125"/>
    </location>
</feature>
<organism evidence="13 14">
    <name type="scientific">Leptospira tipperaryensis</name>
    <dbReference type="NCBI Taxonomy" id="2564040"/>
    <lineage>
        <taxon>Bacteria</taxon>
        <taxon>Pseudomonadati</taxon>
        <taxon>Spirochaetota</taxon>
        <taxon>Spirochaetia</taxon>
        <taxon>Leptospirales</taxon>
        <taxon>Leptospiraceae</taxon>
        <taxon>Leptospira</taxon>
    </lineage>
</organism>
<dbReference type="SUPFAM" id="SSF55785">
    <property type="entry name" value="PYP-like sensor domain (PAS domain)"/>
    <property type="match status" value="1"/>
</dbReference>
<evidence type="ECO:0000256" key="1">
    <source>
        <dbReference type="ARBA" id="ARBA00000085"/>
    </source>
</evidence>
<dbReference type="GO" id="GO:0005524">
    <property type="term" value="F:ATP binding"/>
    <property type="evidence" value="ECO:0007669"/>
    <property type="project" value="UniProtKB-KW"/>
</dbReference>
<dbReference type="Proteomes" id="UP000094197">
    <property type="component" value="Chromosome 2"/>
</dbReference>
<dbReference type="RefSeq" id="WP_083244235.1">
    <property type="nucleotide sequence ID" value="NZ_CP015218.1"/>
</dbReference>
<dbReference type="SUPFAM" id="SSF47384">
    <property type="entry name" value="Homodimeric domain of signal transducing histidine kinase"/>
    <property type="match status" value="1"/>
</dbReference>
<evidence type="ECO:0000259" key="10">
    <source>
        <dbReference type="PROSITE" id="PS50109"/>
    </source>
</evidence>
<evidence type="ECO:0000256" key="9">
    <source>
        <dbReference type="PROSITE-ProRule" id="PRU00169"/>
    </source>
</evidence>
<evidence type="ECO:0000313" key="14">
    <source>
        <dbReference type="Proteomes" id="UP000094197"/>
    </source>
</evidence>
<dbReference type="PANTHER" id="PTHR43065:SF46">
    <property type="entry name" value="C4-DICARBOXYLATE TRANSPORT SENSOR PROTEIN DCTB"/>
    <property type="match status" value="1"/>
</dbReference>
<dbReference type="OrthoDB" id="9815750at2"/>
<dbReference type="InterPro" id="IPR036890">
    <property type="entry name" value="HATPase_C_sf"/>
</dbReference>
<dbReference type="AlphaFoldDB" id="A0A1D7V352"/>
<dbReference type="PROSITE" id="PS50110">
    <property type="entry name" value="RESPONSE_REGULATORY"/>
    <property type="match status" value="2"/>
</dbReference>
<feature type="modified residue" description="4-aspartylphosphate" evidence="9">
    <location>
        <position position="619"/>
    </location>
</feature>
<dbReference type="SMART" id="SM00388">
    <property type="entry name" value="HisKA"/>
    <property type="match status" value="1"/>
</dbReference>
<dbReference type="CDD" id="cd00130">
    <property type="entry name" value="PAS"/>
    <property type="match status" value="1"/>
</dbReference>
<feature type="domain" description="Histidine kinase" evidence="10">
    <location>
        <begin position="323"/>
        <end position="545"/>
    </location>
</feature>
<dbReference type="CDD" id="cd00082">
    <property type="entry name" value="HisKA"/>
    <property type="match status" value="1"/>
</dbReference>
<dbReference type="SMART" id="SM00091">
    <property type="entry name" value="PAS"/>
    <property type="match status" value="1"/>
</dbReference>
<proteinExistence type="predicted"/>
<dbReference type="SMART" id="SM00387">
    <property type="entry name" value="HATPase_c"/>
    <property type="match status" value="1"/>
</dbReference>
<dbReference type="Gene3D" id="1.10.287.130">
    <property type="match status" value="1"/>
</dbReference>
<sequence length="686" mass="77606">MKLNFIENILIVDDILSNLKLLRVYLEAEGYNVFQALDGAEGLRILDERKIDAIVSDILMPNMDGYEFCSKIRTHENYNSIVFIFYTATYTSASEEQFAMKLGADAFFRKPSDLSKLIRTIQSISQNFEERSPPALTQSTESILREYSHSLVAKLEEQNAKLTEQNDLLIHEVAERKKAEEESKRQSTYFRLLFELSPIGIVMLDKDNLVLATNQMFLEIFQFSANELIGNNLDDFIIPPNKITESETLLKAAALGVTDPTTIVRKKKDESLVDIQLQMYPFVMDGEVIAICGIYLDQTKQRSLEKQLRQSQKLESLGTLASSIAHDFNNILSIIMGHANLMELRKSDESKLVNSINVIKNATDRGASIVKQLLTFARKADTSYKSILINDVVNEIGSFLHDTLPKTIILKISLTSNIPIISADASQVHQLLLNLCINARDSMTEQGVLTISTQEVEKEIVEQKFPKASAKSYIRVRVSDTGTGMTEETMQKVFEPFFTTKESGKGTGLGLSVVYGIVKNHYGFIDIRSKVGIGTTFTIYFPVQEFRSIQKEDLKDQIGDFRTKRIGSILLVEDEEFIREFSEEFLSGFGYEVITAENGKDGLEKFEKHQNELSLVISDLDIPKISGKDLCLKILTLKPEMKILITSGYIEKEVKKTLQNKQKGTIFIQKPYLPFELLNAINELFQ</sequence>
<dbReference type="PROSITE" id="PS50109">
    <property type="entry name" value="HIS_KIN"/>
    <property type="match status" value="1"/>
</dbReference>
<gene>
    <name evidence="13" type="ORF">A0128_19760</name>
</gene>
<dbReference type="InterPro" id="IPR003594">
    <property type="entry name" value="HATPase_dom"/>
</dbReference>
<name>A0A1D7V352_9LEPT</name>
<dbReference type="Pfam" id="PF02518">
    <property type="entry name" value="HATPase_c"/>
    <property type="match status" value="1"/>
</dbReference>
<feature type="modified residue" description="4-aspartylphosphate" evidence="9">
    <location>
        <position position="57"/>
    </location>
</feature>
<dbReference type="InterPro" id="IPR001789">
    <property type="entry name" value="Sig_transdc_resp-reg_receiver"/>
</dbReference>
<keyword evidence="8" id="KW-0902">Two-component regulatory system</keyword>
<dbReference type="EMBL" id="CP015218">
    <property type="protein sequence ID" value="AOP36265.1"/>
    <property type="molecule type" value="Genomic_DNA"/>
</dbReference>
<keyword evidence="5" id="KW-0547">Nucleotide-binding</keyword>
<dbReference type="InterPro" id="IPR036097">
    <property type="entry name" value="HisK_dim/P_sf"/>
</dbReference>
<keyword evidence="14" id="KW-1185">Reference proteome</keyword>
<evidence type="ECO:0000256" key="3">
    <source>
        <dbReference type="ARBA" id="ARBA00022553"/>
    </source>
</evidence>
<reference evidence="13 14" key="1">
    <citation type="submission" date="2016-04" db="EMBL/GenBank/DDBJ databases">
        <title>Complete genome seqeunce of Leptospira alstonii serovar Room22.</title>
        <authorList>
            <person name="Nally J.E."/>
            <person name="Bayles D.O."/>
            <person name="Hurley D."/>
            <person name="Fanning S."/>
            <person name="McMahon B.J."/>
            <person name="Arent Z."/>
        </authorList>
    </citation>
    <scope>NUCLEOTIDE SEQUENCE [LARGE SCALE GENOMIC DNA]</scope>
    <source>
        <strain evidence="13 14">GWTS #1</strain>
    </source>
</reference>
<feature type="domain" description="PAS" evidence="12">
    <location>
        <begin position="186"/>
        <end position="256"/>
    </location>
</feature>
<protein>
    <recommendedName>
        <fullName evidence="2">histidine kinase</fullName>
        <ecNumber evidence="2">2.7.13.3</ecNumber>
    </recommendedName>
</protein>
<dbReference type="CDD" id="cd00156">
    <property type="entry name" value="REC"/>
    <property type="match status" value="1"/>
</dbReference>
<evidence type="ECO:0000256" key="8">
    <source>
        <dbReference type="ARBA" id="ARBA00023012"/>
    </source>
</evidence>